<gene>
    <name evidence="1" type="ORF">A2730_03965</name>
</gene>
<organism evidence="1 2">
    <name type="scientific">Candidatus Staskawiczbacteria bacterium RIFCSPHIGHO2_01_FULL_39_25</name>
    <dbReference type="NCBI Taxonomy" id="1802202"/>
    <lineage>
        <taxon>Bacteria</taxon>
        <taxon>Candidatus Staskawicziibacteriota</taxon>
    </lineage>
</organism>
<dbReference type="AlphaFoldDB" id="A0A1G2HPM5"/>
<comment type="caution">
    <text evidence="1">The sequence shown here is derived from an EMBL/GenBank/DDBJ whole genome shotgun (WGS) entry which is preliminary data.</text>
</comment>
<protein>
    <submittedName>
        <fullName evidence="1">Uncharacterized protein</fullName>
    </submittedName>
</protein>
<evidence type="ECO:0000313" key="1">
    <source>
        <dbReference type="EMBL" id="OGZ64403.1"/>
    </source>
</evidence>
<proteinExistence type="predicted"/>
<dbReference type="Proteomes" id="UP000176855">
    <property type="component" value="Unassembled WGS sequence"/>
</dbReference>
<reference evidence="1 2" key="1">
    <citation type="journal article" date="2016" name="Nat. Commun.">
        <title>Thousands of microbial genomes shed light on interconnected biogeochemical processes in an aquifer system.</title>
        <authorList>
            <person name="Anantharaman K."/>
            <person name="Brown C.T."/>
            <person name="Hug L.A."/>
            <person name="Sharon I."/>
            <person name="Castelle C.J."/>
            <person name="Probst A.J."/>
            <person name="Thomas B.C."/>
            <person name="Singh A."/>
            <person name="Wilkins M.J."/>
            <person name="Karaoz U."/>
            <person name="Brodie E.L."/>
            <person name="Williams K.H."/>
            <person name="Hubbard S.S."/>
            <person name="Banfield J.F."/>
        </authorList>
    </citation>
    <scope>NUCLEOTIDE SEQUENCE [LARGE SCALE GENOMIC DNA]</scope>
</reference>
<accession>A0A1G2HPM5</accession>
<evidence type="ECO:0000313" key="2">
    <source>
        <dbReference type="Proteomes" id="UP000176855"/>
    </source>
</evidence>
<dbReference type="STRING" id="1802202.A2730_03965"/>
<dbReference type="EMBL" id="MHOO01000006">
    <property type="protein sequence ID" value="OGZ64403.1"/>
    <property type="molecule type" value="Genomic_DNA"/>
</dbReference>
<name>A0A1G2HPM5_9BACT</name>
<sequence length="117" mass="13205">MTEVLHKSGVVFTDVDSVKRNPLAVAVLICLAYHKTKRSVQQLLDDLRLSNDSLPALIDVIDALDRSCFIRPNPHRNKEMLDIDFVLAEKGFFLVNELKVQNPILLKEINPELKAVA</sequence>